<dbReference type="PANTHER" id="PTHR43265:SF1">
    <property type="entry name" value="ESTERASE ESTD"/>
    <property type="match status" value="1"/>
</dbReference>
<feature type="signal peptide" evidence="1">
    <location>
        <begin position="1"/>
        <end position="19"/>
    </location>
</feature>
<evidence type="ECO:0000256" key="1">
    <source>
        <dbReference type="SAM" id="SignalP"/>
    </source>
</evidence>
<dbReference type="Gene3D" id="3.40.50.1820">
    <property type="entry name" value="alpha/beta hydrolase"/>
    <property type="match status" value="1"/>
</dbReference>
<gene>
    <name evidence="3" type="ORF">METEAL_05170</name>
</gene>
<keyword evidence="4" id="KW-1185">Reference proteome</keyword>
<evidence type="ECO:0000313" key="3">
    <source>
        <dbReference type="EMBL" id="BDU71343.1"/>
    </source>
</evidence>
<dbReference type="PANTHER" id="PTHR43265">
    <property type="entry name" value="ESTERASE ESTD"/>
    <property type="match status" value="1"/>
</dbReference>
<organism evidence="3 4">
    <name type="scientific">Mesoterricola silvestris</name>
    <dbReference type="NCBI Taxonomy" id="2927979"/>
    <lineage>
        <taxon>Bacteria</taxon>
        <taxon>Pseudomonadati</taxon>
        <taxon>Acidobacteriota</taxon>
        <taxon>Holophagae</taxon>
        <taxon>Holophagales</taxon>
        <taxon>Holophagaceae</taxon>
        <taxon>Mesoterricola</taxon>
    </lineage>
</organism>
<dbReference type="InterPro" id="IPR029058">
    <property type="entry name" value="AB_hydrolase_fold"/>
</dbReference>
<dbReference type="GO" id="GO:0052689">
    <property type="term" value="F:carboxylic ester hydrolase activity"/>
    <property type="evidence" value="ECO:0007669"/>
    <property type="project" value="TreeGrafter"/>
</dbReference>
<dbReference type="Proteomes" id="UP001238179">
    <property type="component" value="Chromosome"/>
</dbReference>
<dbReference type="SUPFAM" id="SSF53474">
    <property type="entry name" value="alpha/beta-Hydrolases"/>
    <property type="match status" value="1"/>
</dbReference>
<dbReference type="AlphaFoldDB" id="A0AA48H3Q3"/>
<dbReference type="InterPro" id="IPR000073">
    <property type="entry name" value="AB_hydrolase_1"/>
</dbReference>
<proteinExistence type="predicted"/>
<dbReference type="RefSeq" id="WP_316414232.1">
    <property type="nucleotide sequence ID" value="NZ_AP027080.1"/>
</dbReference>
<sequence length="425" mass="45383">MKVGLAALPICLPALVAQAPGLAPGTFSGAIQLGRMDLQVEVHLEARAAWTGTISIPAQGAKNLPLEAITVDGDTVSFRIAGIPGAPTFTGKAQGNAIQGTFTQGGQSFPFALKPGLPVADPLPPGLQETDVKVGAEPWVLPGTFTAPGGKGPWPVVVLVHGSGPQDRDESIGPSKPFRDLAWGLAQRGIAVLRYDKRTLVYKGHSAPDIHKLTVKEETVEDAVHAVALARTLPGADPSRVFVLGHSLGGMLVPRIAREARGAAGFVVMAGPSRPLEDLLLEQTLRQNPPPEKRKQMEAIVARIKALDPAHPPSDLIFFAPASYWLDLRGYHPAEAARGLERPMLILQGDQDCQVTLADFALWKTALGGRKDVTLCRFAKLNHLFMPVEGKSTGREYARPGQHVDPQVLDVIGDWIQKRGSSEAR</sequence>
<accession>A0AA48H3Q3</accession>
<evidence type="ECO:0000313" key="4">
    <source>
        <dbReference type="Proteomes" id="UP001238179"/>
    </source>
</evidence>
<feature type="domain" description="AB hydrolase-1" evidence="2">
    <location>
        <begin position="157"/>
        <end position="358"/>
    </location>
</feature>
<dbReference type="EMBL" id="AP027080">
    <property type="protein sequence ID" value="BDU71343.1"/>
    <property type="molecule type" value="Genomic_DNA"/>
</dbReference>
<feature type="chain" id="PRO_5041333264" description="AB hydrolase-1 domain-containing protein" evidence="1">
    <location>
        <begin position="20"/>
        <end position="425"/>
    </location>
</feature>
<name>A0AA48H3Q3_9BACT</name>
<dbReference type="InterPro" id="IPR053145">
    <property type="entry name" value="AB_hydrolase_Est10"/>
</dbReference>
<evidence type="ECO:0000259" key="2">
    <source>
        <dbReference type="Pfam" id="PF12697"/>
    </source>
</evidence>
<dbReference type="Pfam" id="PF12697">
    <property type="entry name" value="Abhydrolase_6"/>
    <property type="match status" value="1"/>
</dbReference>
<keyword evidence="1" id="KW-0732">Signal</keyword>
<protein>
    <recommendedName>
        <fullName evidence="2">AB hydrolase-1 domain-containing protein</fullName>
    </recommendedName>
</protein>
<reference evidence="4" key="1">
    <citation type="journal article" date="2023" name="Int. J. Syst. Evol. Microbiol.">
        <title>Mesoterricola silvestris gen. nov., sp. nov., Mesoterricola sediminis sp. nov., Geothrix oryzae sp. nov., Geothrix edaphica sp. nov., Geothrix rubra sp. nov., and Geothrix limicola sp. nov., six novel members of Acidobacteriota isolated from soils.</title>
        <authorList>
            <person name="Itoh H."/>
            <person name="Sugisawa Y."/>
            <person name="Mise K."/>
            <person name="Xu Z."/>
            <person name="Kuniyasu M."/>
            <person name="Ushijima N."/>
            <person name="Kawano K."/>
            <person name="Kobayashi E."/>
            <person name="Shiratori Y."/>
            <person name="Masuda Y."/>
            <person name="Senoo K."/>
        </authorList>
    </citation>
    <scope>NUCLEOTIDE SEQUENCE [LARGE SCALE GENOMIC DNA]</scope>
    <source>
        <strain evidence="4">W79</strain>
    </source>
</reference>
<dbReference type="KEGG" id="msil:METEAL_05170"/>